<evidence type="ECO:0000313" key="1">
    <source>
        <dbReference type="EMBL" id="KAF7372245.1"/>
    </source>
</evidence>
<protein>
    <submittedName>
        <fullName evidence="1">Uncharacterized protein</fullName>
    </submittedName>
</protein>
<proteinExistence type="predicted"/>
<keyword evidence="2" id="KW-1185">Reference proteome</keyword>
<organism evidence="1 2">
    <name type="scientific">Mycena venus</name>
    <dbReference type="NCBI Taxonomy" id="2733690"/>
    <lineage>
        <taxon>Eukaryota</taxon>
        <taxon>Fungi</taxon>
        <taxon>Dikarya</taxon>
        <taxon>Basidiomycota</taxon>
        <taxon>Agaricomycotina</taxon>
        <taxon>Agaricomycetes</taxon>
        <taxon>Agaricomycetidae</taxon>
        <taxon>Agaricales</taxon>
        <taxon>Marasmiineae</taxon>
        <taxon>Mycenaceae</taxon>
        <taxon>Mycena</taxon>
    </lineage>
</organism>
<gene>
    <name evidence="1" type="ORF">MVEN_00084000</name>
</gene>
<dbReference type="AlphaFoldDB" id="A0A8H6ZAN9"/>
<dbReference type="Proteomes" id="UP000620124">
    <property type="component" value="Unassembled WGS sequence"/>
</dbReference>
<sequence length="120" mass="14208">MRKKYWITCWEIAWPSIFDFGDPILDEVKEVMPRVPRHPSWDHDTYHTSATITNLATQYGESPRTTTVSYLPPPDADYGEFLPFLQTIPWRLMISLLYANCRLKYRSHWLLLYSSCQALH</sequence>
<evidence type="ECO:0000313" key="2">
    <source>
        <dbReference type="Proteomes" id="UP000620124"/>
    </source>
</evidence>
<accession>A0A8H6ZAN9</accession>
<reference evidence="1" key="1">
    <citation type="submission" date="2020-05" db="EMBL/GenBank/DDBJ databases">
        <title>Mycena genomes resolve the evolution of fungal bioluminescence.</title>
        <authorList>
            <person name="Tsai I.J."/>
        </authorList>
    </citation>
    <scope>NUCLEOTIDE SEQUENCE</scope>
    <source>
        <strain evidence="1">CCC161011</strain>
    </source>
</reference>
<comment type="caution">
    <text evidence="1">The sequence shown here is derived from an EMBL/GenBank/DDBJ whole genome shotgun (WGS) entry which is preliminary data.</text>
</comment>
<name>A0A8H6ZAN9_9AGAR</name>
<dbReference type="EMBL" id="JACAZI010000001">
    <property type="protein sequence ID" value="KAF7372245.1"/>
    <property type="molecule type" value="Genomic_DNA"/>
</dbReference>